<evidence type="ECO:0000313" key="3">
    <source>
        <dbReference type="Proteomes" id="UP001174136"/>
    </source>
</evidence>
<gene>
    <name evidence="2" type="ORF">N1851_007673</name>
</gene>
<evidence type="ECO:0000313" key="2">
    <source>
        <dbReference type="EMBL" id="KAK0151193.1"/>
    </source>
</evidence>
<protein>
    <submittedName>
        <fullName evidence="2">Uncharacterized protein</fullName>
    </submittedName>
</protein>
<sequence length="107" mass="11939">MFSPFSIAQFSFQFPSGITTTSLRPDIVVWSTKAKAVLLTELTVPWEEGIEGGWLEDHHLSNGSWMLRLLGVVNQMPTEGHRSDGRKAEEGNKRTGRRGREGQVLGK</sequence>
<reference evidence="2" key="1">
    <citation type="journal article" date="2023" name="Front. Mar. Sci.">
        <title>A new Merluccius polli reference genome to investigate the effects of global change in West African waters.</title>
        <authorList>
            <person name="Mateo J.L."/>
            <person name="Blanco-Fernandez C."/>
            <person name="Garcia-Vazquez E."/>
            <person name="Machado-Schiaffino G."/>
        </authorList>
    </citation>
    <scope>NUCLEOTIDE SEQUENCE</scope>
    <source>
        <strain evidence="2">C29</strain>
        <tissue evidence="2">Fin</tissue>
    </source>
</reference>
<keyword evidence="3" id="KW-1185">Reference proteome</keyword>
<organism evidence="2 3">
    <name type="scientific">Merluccius polli</name>
    <name type="common">Benguela hake</name>
    <name type="synonym">Merluccius cadenati</name>
    <dbReference type="NCBI Taxonomy" id="89951"/>
    <lineage>
        <taxon>Eukaryota</taxon>
        <taxon>Metazoa</taxon>
        <taxon>Chordata</taxon>
        <taxon>Craniata</taxon>
        <taxon>Vertebrata</taxon>
        <taxon>Euteleostomi</taxon>
        <taxon>Actinopterygii</taxon>
        <taxon>Neopterygii</taxon>
        <taxon>Teleostei</taxon>
        <taxon>Neoteleostei</taxon>
        <taxon>Acanthomorphata</taxon>
        <taxon>Zeiogadaria</taxon>
        <taxon>Gadariae</taxon>
        <taxon>Gadiformes</taxon>
        <taxon>Gadoidei</taxon>
        <taxon>Merlucciidae</taxon>
        <taxon>Merluccius</taxon>
    </lineage>
</organism>
<proteinExistence type="predicted"/>
<dbReference type="AlphaFoldDB" id="A0AA47N2H5"/>
<feature type="region of interest" description="Disordered" evidence="1">
    <location>
        <begin position="77"/>
        <end position="107"/>
    </location>
</feature>
<name>A0AA47N2H5_MERPO</name>
<dbReference type="EMBL" id="JAOPHQ010001418">
    <property type="protein sequence ID" value="KAK0151193.1"/>
    <property type="molecule type" value="Genomic_DNA"/>
</dbReference>
<dbReference type="Proteomes" id="UP001174136">
    <property type="component" value="Unassembled WGS sequence"/>
</dbReference>
<accession>A0AA47N2H5</accession>
<comment type="caution">
    <text evidence="2">The sequence shown here is derived from an EMBL/GenBank/DDBJ whole genome shotgun (WGS) entry which is preliminary data.</text>
</comment>
<feature type="compositionally biased region" description="Basic and acidic residues" evidence="1">
    <location>
        <begin position="79"/>
        <end position="101"/>
    </location>
</feature>
<evidence type="ECO:0000256" key="1">
    <source>
        <dbReference type="SAM" id="MobiDB-lite"/>
    </source>
</evidence>